<keyword evidence="3 9" id="KW-0813">Transport</keyword>
<evidence type="ECO:0000256" key="7">
    <source>
        <dbReference type="ARBA" id="ARBA00034651"/>
    </source>
</evidence>
<dbReference type="PANTHER" id="PTHR43829">
    <property type="entry name" value="AQUAPORIN OR AQUAGLYCEROPORIN RELATED"/>
    <property type="match status" value="1"/>
</dbReference>
<evidence type="ECO:0000256" key="10">
    <source>
        <dbReference type="SAM" id="MobiDB-lite"/>
    </source>
</evidence>
<dbReference type="PRINTS" id="PR00783">
    <property type="entry name" value="MINTRINSICP"/>
</dbReference>
<dbReference type="Gene3D" id="1.20.1080.10">
    <property type="entry name" value="Glycerol uptake facilitator protein"/>
    <property type="match status" value="1"/>
</dbReference>
<accession>A0A8C3BKA1</accession>
<keyword evidence="5" id="KW-1133">Transmembrane helix</keyword>
<comment type="subcellular location">
    <subcellularLocation>
        <location evidence="1">Membrane</location>
        <topology evidence="1">Multi-pass membrane protein</topology>
    </subcellularLocation>
</comment>
<dbReference type="Ensembl" id="ENSCMMT00000008560.1">
    <property type="protein sequence ID" value="ENSCMMP00000007766.1"/>
    <property type="gene ID" value="ENSCMMG00000004919.1"/>
</dbReference>
<dbReference type="PANTHER" id="PTHR43829:SF13">
    <property type="entry name" value="AQUAPORIN-10"/>
    <property type="match status" value="1"/>
</dbReference>
<feature type="region of interest" description="Disordered" evidence="10">
    <location>
        <begin position="1"/>
        <end position="68"/>
    </location>
</feature>
<keyword evidence="6" id="KW-0472">Membrane</keyword>
<feature type="compositionally biased region" description="Gly residues" evidence="10">
    <location>
        <begin position="24"/>
        <end position="33"/>
    </location>
</feature>
<reference evidence="11" key="1">
    <citation type="submission" date="2018-09" db="EMBL/GenBank/DDBJ databases">
        <title>Common duck and Muscovy duck high density SNP chip.</title>
        <authorList>
            <person name="Vignal A."/>
            <person name="Thebault N."/>
            <person name="Warren W.C."/>
        </authorList>
    </citation>
    <scope>NUCLEOTIDE SEQUENCE [LARGE SCALE GENOMIC DNA]</scope>
</reference>
<dbReference type="GO" id="GO:0015250">
    <property type="term" value="F:water channel activity"/>
    <property type="evidence" value="ECO:0007669"/>
    <property type="project" value="TreeGrafter"/>
</dbReference>
<dbReference type="AlphaFoldDB" id="A0A8C3BKA1"/>
<dbReference type="Pfam" id="PF00230">
    <property type="entry name" value="MIP"/>
    <property type="match status" value="1"/>
</dbReference>
<evidence type="ECO:0000256" key="8">
    <source>
        <dbReference type="ARBA" id="ARBA00049405"/>
    </source>
</evidence>
<sequence>MGEPRTQPRKTMETAGEEAPGQRGARGGGGGPDSGHSMGRCTGAQQGAGGAEAVVEPCPSPPADHAERLGADGHQLWDQGEHPHCLPGGCPGRHGGHLHGGGSLWGSPEPGFLPLHVPAGAAPAVEISHFRGRADLGIFHRRRSRLRPVLWYAEAHVHPGAVGTGCARGRRAAGVLALPVPHTEGSPAHVRWLCPADAIQFYSNGTLAASGPLETASIFATYPAEYLSLSNGFLDQVMGTALLIVGILAITDARNKRVPEGLEPVAVALLVFSIEVSMGSNCGCPMNPARDFGPRLFTYVAGWGAEVFRWVGGDTGKGLGAARTPPR</sequence>
<protein>
    <submittedName>
        <fullName evidence="11">Aquaporin 10</fullName>
    </submittedName>
</protein>
<keyword evidence="4 9" id="KW-0812">Transmembrane</keyword>
<dbReference type="GO" id="GO:0016323">
    <property type="term" value="C:basolateral plasma membrane"/>
    <property type="evidence" value="ECO:0007669"/>
    <property type="project" value="TreeGrafter"/>
</dbReference>
<dbReference type="InterPro" id="IPR000425">
    <property type="entry name" value="MIP"/>
</dbReference>
<comment type="catalytic activity">
    <reaction evidence="8">
        <text>glycerol(in) = glycerol(out)</text>
        <dbReference type="Rhea" id="RHEA:29675"/>
        <dbReference type="ChEBI" id="CHEBI:17754"/>
    </reaction>
</comment>
<evidence type="ECO:0000256" key="3">
    <source>
        <dbReference type="ARBA" id="ARBA00022448"/>
    </source>
</evidence>
<comment type="similarity">
    <text evidence="2 9">Belongs to the MIP/aquaporin (TC 1.A.8) family.</text>
</comment>
<evidence type="ECO:0000256" key="9">
    <source>
        <dbReference type="RuleBase" id="RU000477"/>
    </source>
</evidence>
<dbReference type="GO" id="GO:0015254">
    <property type="term" value="F:glycerol channel activity"/>
    <property type="evidence" value="ECO:0007669"/>
    <property type="project" value="TreeGrafter"/>
</dbReference>
<evidence type="ECO:0000256" key="2">
    <source>
        <dbReference type="ARBA" id="ARBA00006175"/>
    </source>
</evidence>
<dbReference type="SUPFAM" id="SSF81338">
    <property type="entry name" value="Aquaporin-like"/>
    <property type="match status" value="1"/>
</dbReference>
<dbReference type="Proteomes" id="UP000694556">
    <property type="component" value="Chromosome 26"/>
</dbReference>
<dbReference type="InterPro" id="IPR023271">
    <property type="entry name" value="Aquaporin-like"/>
</dbReference>
<evidence type="ECO:0000256" key="1">
    <source>
        <dbReference type="ARBA" id="ARBA00004141"/>
    </source>
</evidence>
<keyword evidence="12" id="KW-1185">Reference proteome</keyword>
<dbReference type="InterPro" id="IPR050363">
    <property type="entry name" value="MIP/Aquaporin"/>
</dbReference>
<reference evidence="11" key="3">
    <citation type="submission" date="2025-09" db="UniProtKB">
        <authorList>
            <consortium name="Ensembl"/>
        </authorList>
    </citation>
    <scope>IDENTIFICATION</scope>
</reference>
<reference evidence="11" key="2">
    <citation type="submission" date="2025-08" db="UniProtKB">
        <authorList>
            <consortium name="Ensembl"/>
        </authorList>
    </citation>
    <scope>IDENTIFICATION</scope>
</reference>
<evidence type="ECO:0000256" key="4">
    <source>
        <dbReference type="ARBA" id="ARBA00022692"/>
    </source>
</evidence>
<evidence type="ECO:0000313" key="11">
    <source>
        <dbReference type="Ensembl" id="ENSCMMP00000007766.1"/>
    </source>
</evidence>
<evidence type="ECO:0000256" key="6">
    <source>
        <dbReference type="ARBA" id="ARBA00023136"/>
    </source>
</evidence>
<comment type="catalytic activity">
    <reaction evidence="7">
        <text>H2O(in) = H2O(out)</text>
        <dbReference type="Rhea" id="RHEA:29667"/>
        <dbReference type="ChEBI" id="CHEBI:15377"/>
    </reaction>
</comment>
<organism evidence="11 12">
    <name type="scientific">Cairina moschata</name>
    <name type="common">Muscovy duck</name>
    <dbReference type="NCBI Taxonomy" id="8855"/>
    <lineage>
        <taxon>Eukaryota</taxon>
        <taxon>Metazoa</taxon>
        <taxon>Chordata</taxon>
        <taxon>Craniata</taxon>
        <taxon>Vertebrata</taxon>
        <taxon>Euteleostomi</taxon>
        <taxon>Archelosauria</taxon>
        <taxon>Archosauria</taxon>
        <taxon>Dinosauria</taxon>
        <taxon>Saurischia</taxon>
        <taxon>Theropoda</taxon>
        <taxon>Coelurosauria</taxon>
        <taxon>Aves</taxon>
        <taxon>Neognathae</taxon>
        <taxon>Galloanserae</taxon>
        <taxon>Anseriformes</taxon>
        <taxon>Anatidae</taxon>
        <taxon>Anatinae</taxon>
        <taxon>Cairina</taxon>
    </lineage>
</organism>
<evidence type="ECO:0000313" key="12">
    <source>
        <dbReference type="Proteomes" id="UP000694556"/>
    </source>
</evidence>
<proteinExistence type="inferred from homology"/>
<evidence type="ECO:0000256" key="5">
    <source>
        <dbReference type="ARBA" id="ARBA00022989"/>
    </source>
</evidence>
<name>A0A8C3BKA1_CAIMO</name>
<dbReference type="GO" id="GO:0015204">
    <property type="term" value="F:urea transmembrane transporter activity"/>
    <property type="evidence" value="ECO:0007669"/>
    <property type="project" value="TreeGrafter"/>
</dbReference>